<evidence type="ECO:0000256" key="1">
    <source>
        <dbReference type="SAM" id="MobiDB-lite"/>
    </source>
</evidence>
<dbReference type="AlphaFoldDB" id="C0PES4"/>
<feature type="region of interest" description="Disordered" evidence="1">
    <location>
        <begin position="44"/>
        <end position="64"/>
    </location>
</feature>
<keyword evidence="2" id="KW-0732">Signal</keyword>
<feature type="signal peptide" evidence="2">
    <location>
        <begin position="1"/>
        <end position="27"/>
    </location>
</feature>
<evidence type="ECO:0000313" key="3">
    <source>
        <dbReference type="EMBL" id="ACN33690.1"/>
    </source>
</evidence>
<feature type="chain" id="PRO_5002901747" evidence="2">
    <location>
        <begin position="28"/>
        <end position="350"/>
    </location>
</feature>
<reference evidence="3" key="1">
    <citation type="journal article" date="2009" name="PLoS Genet.">
        <title>Sequencing, mapping, and analysis of 27,455 maize full-length cDNAs.</title>
        <authorList>
            <person name="Soderlund C."/>
            <person name="Descour A."/>
            <person name="Kudrna D."/>
            <person name="Bomhoff M."/>
            <person name="Boyd L."/>
            <person name="Currie J."/>
            <person name="Angelova A."/>
            <person name="Collura K."/>
            <person name="Wissotski M."/>
            <person name="Ashley E."/>
            <person name="Morrow D."/>
            <person name="Fernandes J."/>
            <person name="Walbot V."/>
            <person name="Yu Y."/>
        </authorList>
    </citation>
    <scope>NUCLEOTIDE SEQUENCE</scope>
    <source>
        <strain evidence="3">B73</strain>
    </source>
</reference>
<organism evidence="3">
    <name type="scientific">Zea mays</name>
    <name type="common">Maize</name>
    <dbReference type="NCBI Taxonomy" id="4577"/>
    <lineage>
        <taxon>Eukaryota</taxon>
        <taxon>Viridiplantae</taxon>
        <taxon>Streptophyta</taxon>
        <taxon>Embryophyta</taxon>
        <taxon>Tracheophyta</taxon>
        <taxon>Spermatophyta</taxon>
        <taxon>Magnoliopsida</taxon>
        <taxon>Liliopsida</taxon>
        <taxon>Poales</taxon>
        <taxon>Poaceae</taxon>
        <taxon>PACMAD clade</taxon>
        <taxon>Panicoideae</taxon>
        <taxon>Andropogonodae</taxon>
        <taxon>Andropogoneae</taxon>
        <taxon>Tripsacinae</taxon>
        <taxon>Zea</taxon>
    </lineage>
</organism>
<dbReference type="RefSeq" id="NP_001169417.1">
    <property type="nucleotide sequence ID" value="NM_001175946.1"/>
</dbReference>
<dbReference type="EMBL" id="BT066793">
    <property type="protein sequence ID" value="ACN33690.1"/>
    <property type="molecule type" value="mRNA"/>
</dbReference>
<feature type="compositionally biased region" description="Basic residues" evidence="1">
    <location>
        <begin position="332"/>
        <end position="341"/>
    </location>
</feature>
<accession>C0PES4</accession>
<protein>
    <submittedName>
        <fullName evidence="3">Uncharacterized protein</fullName>
    </submittedName>
</protein>
<proteinExistence type="evidence at transcript level"/>
<dbReference type="KEGG" id="zma:100383286"/>
<dbReference type="GeneID" id="100383286"/>
<sequence>MAGTQLRVRRVLSLPWCALFSPAPLVAVPLPSLHLSPAALPSASSADRPELASMAPGRSSSSPSIPWCSASISPFLCRAPASQLELAHLVHGRRAEFTLRVAGVSPMARPPCSFFSSVLLTLGSMPHGAPWCSPLCRRSAPWHLPPCVRLHLPVELCAHAQLALSLFAARTNFLCSPRSVELPRRRIACLLSAPPKSPRRALWGRLPPIPPLNFQARQCFSSLLSPSPNITARSCGREFFPVRTRAPLFGPSSFSSSLPHSTVCRRRSVAQQADCMSCVARPRSSSSRRSLSHCVRHHRRFPYPELALTCSTTPRQLALDTISSSFRASSKNSKRRVKTKLAARYSPSAR</sequence>
<name>C0PES4_MAIZE</name>
<feature type="region of interest" description="Disordered" evidence="1">
    <location>
        <begin position="330"/>
        <end position="350"/>
    </location>
</feature>
<evidence type="ECO:0000256" key="2">
    <source>
        <dbReference type="SAM" id="SignalP"/>
    </source>
</evidence>